<evidence type="ECO:0000313" key="3">
    <source>
        <dbReference type="EMBL" id="OIW32661.1"/>
    </source>
</evidence>
<dbReference type="GO" id="GO:0005739">
    <property type="term" value="C:mitochondrion"/>
    <property type="evidence" value="ECO:0007669"/>
    <property type="project" value="TreeGrafter"/>
</dbReference>
<evidence type="ECO:0000259" key="1">
    <source>
        <dbReference type="Pfam" id="PF00107"/>
    </source>
</evidence>
<dbReference type="AlphaFoldDB" id="A0A1J7IZG1"/>
<dbReference type="Gene3D" id="3.40.50.720">
    <property type="entry name" value="NAD(P)-binding Rossmann-like Domain"/>
    <property type="match status" value="1"/>
</dbReference>
<dbReference type="Proteomes" id="UP000182658">
    <property type="component" value="Unassembled WGS sequence"/>
</dbReference>
<evidence type="ECO:0000259" key="2">
    <source>
        <dbReference type="Pfam" id="PF08240"/>
    </source>
</evidence>
<dbReference type="InterPro" id="IPR051397">
    <property type="entry name" value="Zn-ADH-like_protein"/>
</dbReference>
<organism evidence="3 4">
    <name type="scientific">Coniochaeta ligniaria NRRL 30616</name>
    <dbReference type="NCBI Taxonomy" id="1408157"/>
    <lineage>
        <taxon>Eukaryota</taxon>
        <taxon>Fungi</taxon>
        <taxon>Dikarya</taxon>
        <taxon>Ascomycota</taxon>
        <taxon>Pezizomycotina</taxon>
        <taxon>Sordariomycetes</taxon>
        <taxon>Sordariomycetidae</taxon>
        <taxon>Coniochaetales</taxon>
        <taxon>Coniochaetaceae</taxon>
        <taxon>Coniochaeta</taxon>
    </lineage>
</organism>
<keyword evidence="4" id="KW-1185">Reference proteome</keyword>
<feature type="domain" description="Alcohol dehydrogenase-like N-terminal" evidence="2">
    <location>
        <begin position="34"/>
        <end position="147"/>
    </location>
</feature>
<dbReference type="InterPro" id="IPR011032">
    <property type="entry name" value="GroES-like_sf"/>
</dbReference>
<dbReference type="PANTHER" id="PTHR43677">
    <property type="entry name" value="SHORT-CHAIN DEHYDROGENASE/REDUCTASE"/>
    <property type="match status" value="1"/>
</dbReference>
<dbReference type="STRING" id="1408157.A0A1J7IZG1"/>
<dbReference type="EMBL" id="KV875095">
    <property type="protein sequence ID" value="OIW32661.1"/>
    <property type="molecule type" value="Genomic_DNA"/>
</dbReference>
<evidence type="ECO:0000313" key="4">
    <source>
        <dbReference type="Proteomes" id="UP000182658"/>
    </source>
</evidence>
<dbReference type="SUPFAM" id="SSF50129">
    <property type="entry name" value="GroES-like"/>
    <property type="match status" value="1"/>
</dbReference>
<dbReference type="PANTHER" id="PTHR43677:SF4">
    <property type="entry name" value="QUINONE OXIDOREDUCTASE-LIKE PROTEIN 2"/>
    <property type="match status" value="1"/>
</dbReference>
<dbReference type="SUPFAM" id="SSF51735">
    <property type="entry name" value="NAD(P)-binding Rossmann-fold domains"/>
    <property type="match status" value="1"/>
</dbReference>
<feature type="domain" description="Alcohol dehydrogenase-like C-terminal" evidence="1">
    <location>
        <begin position="203"/>
        <end position="332"/>
    </location>
</feature>
<accession>A0A1J7IZG1</accession>
<name>A0A1J7IZG1_9PEZI</name>
<reference evidence="3 4" key="1">
    <citation type="submission" date="2016-10" db="EMBL/GenBank/DDBJ databases">
        <title>Draft genome sequence of Coniochaeta ligniaria NRRL30616, a lignocellulolytic fungus for bioabatement of inhibitors in plant biomass hydrolysates.</title>
        <authorList>
            <consortium name="DOE Joint Genome Institute"/>
            <person name="Jimenez D.J."/>
            <person name="Hector R.E."/>
            <person name="Riley R."/>
            <person name="Sun H."/>
            <person name="Grigoriev I.V."/>
            <person name="Van Elsas J.D."/>
            <person name="Nichols N.N."/>
        </authorList>
    </citation>
    <scope>NUCLEOTIDE SEQUENCE [LARGE SCALE GENOMIC DNA]</scope>
    <source>
        <strain evidence="3 4">NRRL 30616</strain>
    </source>
</reference>
<protein>
    <submittedName>
        <fullName evidence="3">GroES-like protein</fullName>
    </submittedName>
</protein>
<proteinExistence type="predicted"/>
<sequence length="376" mass="39928">MASTTLPTTMKALVCEEAGKPLQLKTLPVPTATPGSVVVKILVTAADPGLAHILSGRVFTFPKNLVPCGRAVGRVAAIGPDTTSLTEGQLVLIEPFVRARDDPNVQILWGTFDGPTPASKKFTADNWSRGTLAEYCRTPLENCHPLNEKLLCGSPSEGGFGYRPEDLLALSKQVVAYGGLRGIHLEPGETVIVAPATGMFSGAAVQVAVAMGAKVIAFSRNKAVLEQIQATQPAGRVEIVLNTGDVEKDTAALKQFGPVDAYIDISPFQAAKSTHVRSAIMAVRQYGRVSLMGVIPGDISVPYAYAMWNNLTIRGQYMYERDDVRSLIKLAEAGVLPLGEKSGVKVIGKFGLDEFGQAIELASSHPEIGSTVVFTP</sequence>
<dbReference type="InterPro" id="IPR036291">
    <property type="entry name" value="NAD(P)-bd_dom_sf"/>
</dbReference>
<gene>
    <name evidence="3" type="ORF">CONLIGDRAFT_630312</name>
</gene>
<dbReference type="InterPro" id="IPR013154">
    <property type="entry name" value="ADH-like_N"/>
</dbReference>
<dbReference type="Pfam" id="PF00107">
    <property type="entry name" value="ADH_zinc_N"/>
    <property type="match status" value="1"/>
</dbReference>
<dbReference type="InParanoid" id="A0A1J7IZG1"/>
<dbReference type="InterPro" id="IPR013149">
    <property type="entry name" value="ADH-like_C"/>
</dbReference>
<dbReference type="OrthoDB" id="5407715at2759"/>
<dbReference type="CDD" id="cd05188">
    <property type="entry name" value="MDR"/>
    <property type="match status" value="1"/>
</dbReference>
<dbReference type="Gene3D" id="3.90.180.10">
    <property type="entry name" value="Medium-chain alcohol dehydrogenases, catalytic domain"/>
    <property type="match status" value="1"/>
</dbReference>
<dbReference type="Pfam" id="PF08240">
    <property type="entry name" value="ADH_N"/>
    <property type="match status" value="1"/>
</dbReference>
<dbReference type="GO" id="GO:0016491">
    <property type="term" value="F:oxidoreductase activity"/>
    <property type="evidence" value="ECO:0007669"/>
    <property type="project" value="TreeGrafter"/>
</dbReference>